<evidence type="ECO:0000313" key="15">
    <source>
        <dbReference type="Ensembl" id="ENSCHIP00010002481.1"/>
    </source>
</evidence>
<keyword evidence="3 13" id="KW-1003">Cell membrane</keyword>
<dbReference type="CDD" id="cd15912">
    <property type="entry name" value="7tmA_OR6C-like"/>
    <property type="match status" value="1"/>
</dbReference>
<feature type="transmembrane region" description="Helical" evidence="13">
    <location>
        <begin position="69"/>
        <end position="94"/>
    </location>
</feature>
<feature type="transmembrane region" description="Helical" evidence="13">
    <location>
        <begin position="175"/>
        <end position="198"/>
    </location>
</feature>
<comment type="function">
    <text evidence="1">Putative odorant or sperm cell receptor.</text>
</comment>
<keyword evidence="7 13" id="KW-1133">Transmembrane helix</keyword>
<reference evidence="15" key="2">
    <citation type="submission" date="2025-08" db="UniProtKB">
        <authorList>
            <consortium name="Ensembl"/>
        </authorList>
    </citation>
    <scope>IDENTIFICATION</scope>
</reference>
<evidence type="ECO:0000256" key="7">
    <source>
        <dbReference type="ARBA" id="ARBA00022989"/>
    </source>
</evidence>
<evidence type="ECO:0000256" key="12">
    <source>
        <dbReference type="RuleBase" id="RU000688"/>
    </source>
</evidence>
<dbReference type="PROSITE" id="PS50262">
    <property type="entry name" value="G_PROTEIN_RECEP_F1_2"/>
    <property type="match status" value="1"/>
</dbReference>
<evidence type="ECO:0000256" key="8">
    <source>
        <dbReference type="ARBA" id="ARBA00023040"/>
    </source>
</evidence>
<dbReference type="InterPro" id="IPR000276">
    <property type="entry name" value="GPCR_Rhodpsn"/>
</dbReference>
<feature type="domain" description="G-protein coupled receptors family 1 profile" evidence="14">
    <location>
        <begin position="7"/>
        <end position="267"/>
    </location>
</feature>
<keyword evidence="5 12" id="KW-0812">Transmembrane</keyword>
<dbReference type="PRINTS" id="PR00245">
    <property type="entry name" value="OLFACTORYR"/>
</dbReference>
<evidence type="ECO:0000256" key="11">
    <source>
        <dbReference type="ARBA" id="ARBA00023224"/>
    </source>
</evidence>
<evidence type="ECO:0000256" key="9">
    <source>
        <dbReference type="ARBA" id="ARBA00023136"/>
    </source>
</evidence>
<dbReference type="GO" id="GO:0004930">
    <property type="term" value="F:G protein-coupled receptor activity"/>
    <property type="evidence" value="ECO:0007669"/>
    <property type="project" value="UniProtKB-KW"/>
</dbReference>
<evidence type="ECO:0000256" key="6">
    <source>
        <dbReference type="ARBA" id="ARBA00022725"/>
    </source>
</evidence>
<dbReference type="PANTHER" id="PTHR26454:SF14">
    <property type="entry name" value="OLFACTORY RECEPTOR"/>
    <property type="match status" value="1"/>
</dbReference>
<evidence type="ECO:0000256" key="10">
    <source>
        <dbReference type="ARBA" id="ARBA00023170"/>
    </source>
</evidence>
<dbReference type="GO" id="GO:0004984">
    <property type="term" value="F:olfactory receptor activity"/>
    <property type="evidence" value="ECO:0007669"/>
    <property type="project" value="InterPro"/>
</dbReference>
<dbReference type="GO" id="GO:0005886">
    <property type="term" value="C:plasma membrane"/>
    <property type="evidence" value="ECO:0007669"/>
    <property type="project" value="UniProtKB-SubCell"/>
</dbReference>
<dbReference type="InterPro" id="IPR000725">
    <property type="entry name" value="Olfact_rcpt"/>
</dbReference>
<feature type="transmembrane region" description="Helical" evidence="13">
    <location>
        <begin position="274"/>
        <end position="293"/>
    </location>
</feature>
<keyword evidence="4 13" id="KW-0716">Sensory transduction</keyword>
<dbReference type="Ensembl" id="ENSCHIT00010003374.1">
    <property type="protein sequence ID" value="ENSCHIP00010002481.1"/>
    <property type="gene ID" value="ENSCHIG00010001711.1"/>
</dbReference>
<dbReference type="PROSITE" id="PS00237">
    <property type="entry name" value="G_PROTEIN_RECEP_F1_1"/>
    <property type="match status" value="1"/>
</dbReference>
<dbReference type="InterPro" id="IPR017452">
    <property type="entry name" value="GPCR_Rhodpsn_7TM"/>
</dbReference>
<dbReference type="PRINTS" id="PR00237">
    <property type="entry name" value="GPCRRHODOPSN"/>
</dbReference>
<dbReference type="SUPFAM" id="SSF81321">
    <property type="entry name" value="Family A G protein-coupled receptor-like"/>
    <property type="match status" value="1"/>
</dbReference>
<dbReference type="InterPro" id="IPR047132">
    <property type="entry name" value="Olfact_rcpt_6C-like"/>
</dbReference>
<dbReference type="PANTHER" id="PTHR26454">
    <property type="entry name" value="OLFACTORY RECEPTOR"/>
    <property type="match status" value="1"/>
</dbReference>
<organism evidence="15">
    <name type="scientific">Capra hircus</name>
    <name type="common">Goat</name>
    <dbReference type="NCBI Taxonomy" id="9925"/>
    <lineage>
        <taxon>Eukaryota</taxon>
        <taxon>Metazoa</taxon>
        <taxon>Chordata</taxon>
        <taxon>Craniata</taxon>
        <taxon>Vertebrata</taxon>
        <taxon>Euteleostomi</taxon>
        <taxon>Mammalia</taxon>
        <taxon>Eutheria</taxon>
        <taxon>Laurasiatheria</taxon>
        <taxon>Artiodactyla</taxon>
        <taxon>Ruminantia</taxon>
        <taxon>Pecora</taxon>
        <taxon>Bovidae</taxon>
        <taxon>Caprinae</taxon>
        <taxon>Capra</taxon>
    </lineage>
</organism>
<dbReference type="AlphaFoldDB" id="A0A8C2NAW7"/>
<feature type="transmembrane region" description="Helical" evidence="13">
    <location>
        <begin position="218"/>
        <end position="237"/>
    </location>
</feature>
<accession>A0A8C2NAW7</accession>
<keyword evidence="9 13" id="KW-0472">Membrane</keyword>
<evidence type="ECO:0000256" key="2">
    <source>
        <dbReference type="ARBA" id="ARBA00004651"/>
    </source>
</evidence>
<keyword evidence="11 12" id="KW-0807">Transducer</keyword>
<evidence type="ECO:0000256" key="1">
    <source>
        <dbReference type="ARBA" id="ARBA00003929"/>
    </source>
</evidence>
<evidence type="ECO:0000256" key="3">
    <source>
        <dbReference type="ARBA" id="ARBA00022475"/>
    </source>
</evidence>
<reference evidence="15" key="1">
    <citation type="submission" date="2019-03" db="EMBL/GenBank/DDBJ databases">
        <title>Genome sequencing and reference-guided assembly of Black Bengal Goat (Capra hircus).</title>
        <authorList>
            <person name="Siddiki A.Z."/>
            <person name="Baten A."/>
            <person name="Billah M."/>
            <person name="Alam M.A.U."/>
            <person name="Shawrob K.S.M."/>
            <person name="Saha S."/>
            <person name="Chowdhury M."/>
            <person name="Rahman A.H."/>
            <person name="Stear M."/>
            <person name="Miah G."/>
            <person name="Das G.B."/>
            <person name="Hossain M.M."/>
            <person name="Kumkum M."/>
            <person name="Islam M.S."/>
            <person name="Mollah A.M."/>
            <person name="Ahsan A."/>
            <person name="Tusar F."/>
            <person name="Khan M.K.I."/>
        </authorList>
    </citation>
    <scope>NUCLEOTIDE SEQUENCE [LARGE SCALE GENOMIC DNA]</scope>
</reference>
<evidence type="ECO:0000256" key="4">
    <source>
        <dbReference type="ARBA" id="ARBA00022606"/>
    </source>
</evidence>
<proteinExistence type="inferred from homology"/>
<keyword evidence="8 12" id="KW-0297">G-protein coupled receptor</keyword>
<sequence length="337" mass="38390">MRNRTVITTFILLGFTEDPQLQVLIFVFLFLTYVLSITGNLTIIILTFLDSHLKTPIFLYSISSGDNTITYNACASQIFFIGLFGATEFFLLAAMSYDRYVAICKPLHYMTIMNGRVCTILVLCCWISGLMIIITPLSMGLQLEFCDSNAIDHFGCDAAPLFKISCSDTWFIEQMVIICAVVTFIITLIGVVLSYVYIIRTILRFPSASQRRKAFSTCSSHMIVVSITYGSCIFIYIKPSAKEEVDINKGVSVLTTSVAPLLNPFIYTLRNKQVKQAFCWTSLICICIINILWRRKWQPTPIFLLETFHEQRSLLGSAVHKIRKRQTQLRNFHNHTQ</sequence>
<dbReference type="Gene3D" id="1.20.1070.10">
    <property type="entry name" value="Rhodopsin 7-helix transmembrane proteins"/>
    <property type="match status" value="1"/>
</dbReference>
<dbReference type="FunFam" id="1.20.1070.10:FF:000013">
    <property type="entry name" value="Olfactory receptor"/>
    <property type="match status" value="1"/>
</dbReference>
<name>A0A8C2NAW7_CAPHI</name>
<feature type="transmembrane region" description="Helical" evidence="13">
    <location>
        <begin position="21"/>
        <end position="49"/>
    </location>
</feature>
<keyword evidence="10 12" id="KW-0675">Receptor</keyword>
<evidence type="ECO:0000256" key="5">
    <source>
        <dbReference type="ARBA" id="ARBA00022692"/>
    </source>
</evidence>
<comment type="similarity">
    <text evidence="12">Belongs to the G-protein coupled receptor 1 family.</text>
</comment>
<protein>
    <recommendedName>
        <fullName evidence="13">Olfactory receptor</fullName>
    </recommendedName>
</protein>
<comment type="subcellular location">
    <subcellularLocation>
        <location evidence="2 13">Cell membrane</location>
        <topology evidence="2 13">Multi-pass membrane protein</topology>
    </subcellularLocation>
</comment>
<dbReference type="Pfam" id="PF13853">
    <property type="entry name" value="7tm_4"/>
    <property type="match status" value="1"/>
</dbReference>
<evidence type="ECO:0000256" key="13">
    <source>
        <dbReference type="RuleBase" id="RU363047"/>
    </source>
</evidence>
<keyword evidence="6 13" id="KW-0552">Olfaction</keyword>
<feature type="transmembrane region" description="Helical" evidence="13">
    <location>
        <begin position="115"/>
        <end position="134"/>
    </location>
</feature>
<evidence type="ECO:0000259" key="14">
    <source>
        <dbReference type="PROSITE" id="PS50262"/>
    </source>
</evidence>